<accession>A0A938YU42</accession>
<evidence type="ECO:0000313" key="3">
    <source>
        <dbReference type="Proteomes" id="UP000809243"/>
    </source>
</evidence>
<organism evidence="2 3">
    <name type="scientific">Candidatus Iainarchaeum sp</name>
    <dbReference type="NCBI Taxonomy" id="3101447"/>
    <lineage>
        <taxon>Archaea</taxon>
        <taxon>Candidatus Iainarchaeota</taxon>
        <taxon>Candidatus Iainarchaeia</taxon>
        <taxon>Candidatus Iainarchaeales</taxon>
        <taxon>Candidatus Iainarchaeaceae</taxon>
        <taxon>Candidatus Iainarchaeum</taxon>
    </lineage>
</organism>
<dbReference type="AlphaFoldDB" id="A0A938YU42"/>
<evidence type="ECO:0000313" key="2">
    <source>
        <dbReference type="EMBL" id="MBN2067566.1"/>
    </source>
</evidence>
<protein>
    <submittedName>
        <fullName evidence="2">Uncharacterized protein</fullName>
    </submittedName>
</protein>
<reference evidence="2" key="1">
    <citation type="submission" date="2021-01" db="EMBL/GenBank/DDBJ databases">
        <title>Active Sulfur Cycling in an Early Earth Analoge.</title>
        <authorList>
            <person name="Hahn C.R."/>
            <person name="Youssef N.H."/>
            <person name="Elshahed M."/>
        </authorList>
    </citation>
    <scope>NUCLEOTIDE SEQUENCE</scope>
    <source>
        <strain evidence="2">Zod_Metabat.1151</strain>
    </source>
</reference>
<sequence>MDSKGQAYSVFKLLIAAIIAVAMLYILMSIIGLIVPPGNDVQNYAKQMIQKQKDLLGAMDTSPAVSFNAGTSLATKALVGNSGLTSDQICIHKGDFATNQNLSLAGNSIVNGGTSNLSVKARVVCDHSNNLVQTVEDLESGIDLSGDDGVCECPIESETATQLCCAVILKYA</sequence>
<proteinExistence type="predicted"/>
<comment type="caution">
    <text evidence="2">The sequence shown here is derived from an EMBL/GenBank/DDBJ whole genome shotgun (WGS) entry which is preliminary data.</text>
</comment>
<dbReference type="Proteomes" id="UP000809243">
    <property type="component" value="Unassembled WGS sequence"/>
</dbReference>
<dbReference type="EMBL" id="JAFGDB010000062">
    <property type="protein sequence ID" value="MBN2067566.1"/>
    <property type="molecule type" value="Genomic_DNA"/>
</dbReference>
<gene>
    <name evidence="2" type="ORF">JW744_03805</name>
</gene>
<keyword evidence="1" id="KW-0472">Membrane</keyword>
<evidence type="ECO:0000256" key="1">
    <source>
        <dbReference type="SAM" id="Phobius"/>
    </source>
</evidence>
<keyword evidence="1" id="KW-0812">Transmembrane</keyword>
<feature type="transmembrane region" description="Helical" evidence="1">
    <location>
        <begin position="12"/>
        <end position="35"/>
    </location>
</feature>
<keyword evidence="1" id="KW-1133">Transmembrane helix</keyword>
<name>A0A938YU42_9ARCH</name>